<dbReference type="SUPFAM" id="SSF51695">
    <property type="entry name" value="PLC-like phosphodiesterases"/>
    <property type="match status" value="2"/>
</dbReference>
<comment type="caution">
    <text evidence="17">The sequence shown here is derived from an EMBL/GenBank/DDBJ whole genome shotgun (WGS) entry which is preliminary data.</text>
</comment>
<dbReference type="FunFam" id="2.160.20.10:FF:000004">
    <property type="entry name" value="Pectin lyase-like superfamily protein"/>
    <property type="match status" value="1"/>
</dbReference>
<keyword evidence="11" id="KW-0961">Cell wall biogenesis/degradation</keyword>
<evidence type="ECO:0000256" key="9">
    <source>
        <dbReference type="ARBA" id="ARBA00022801"/>
    </source>
</evidence>
<evidence type="ECO:0000256" key="2">
    <source>
        <dbReference type="ARBA" id="ARBA00007277"/>
    </source>
</evidence>
<dbReference type="AlphaFoldDB" id="A0A498IH95"/>
<dbReference type="EC" id="3.1.4.46" evidence="4"/>
<dbReference type="GO" id="GO:0004650">
    <property type="term" value="F:polygalacturonase activity"/>
    <property type="evidence" value="ECO:0007669"/>
    <property type="project" value="InterPro"/>
</dbReference>
<keyword evidence="5" id="KW-0134">Cell wall</keyword>
<comment type="similarity">
    <text evidence="3 14">Belongs to the glycosyl hydrolase 28 family.</text>
</comment>
<dbReference type="Proteomes" id="UP000290289">
    <property type="component" value="Chromosome 11"/>
</dbReference>
<comment type="similarity">
    <text evidence="2">Belongs to the glycerophosphoryl diester phosphodiesterase family.</text>
</comment>
<dbReference type="SMART" id="SM00710">
    <property type="entry name" value="PbH1"/>
    <property type="match status" value="6"/>
</dbReference>
<evidence type="ECO:0000256" key="1">
    <source>
        <dbReference type="ARBA" id="ARBA00004191"/>
    </source>
</evidence>
<evidence type="ECO:0000256" key="4">
    <source>
        <dbReference type="ARBA" id="ARBA00012247"/>
    </source>
</evidence>
<sequence>MCNLRALVVAALLLHSVGALVSAQRSSQWKTLSGDAPKVVARGGFSGLFPGFSSAAFNLALITSVPDVILWCDVQLTKDGAGICFPDLLLNNNSNINEVLPQKEKTYLVNGVSTKGWFTVDYTWDGLVNISVTQGIYSRTNRFDGNLYPILLVEDVVTQFKPPGLWLNIQSVLLTLQVMLQDKPLVISKYGASGDFPSCTDLAYTKAIADGVDVLDCPVQISKDGIPFCASSINLIDSTTVAQSAFSNLTTVVPEIKAGSGIYTFSLAWKDIEGLTPTISNPSSKYALFRNPRFKTGGKYLTLSDFLALAKKSSSLSGVLIGIEVATKITGHTLATNIWCLIVAENPCLRQKEIPSYMSPIPPASLVQVITPSYLPPAEAPNPVLTESDVIEPPLPSVTAVAPAPTGGSTVGVSPRPSGSITKVHADDGATSMSHVHFFRVQLNRQKMIFNVKKYGGVADGKTDNSKAFIDAWTQACQNNGGGVVLFPAGKYLVKPVVFTGGCKGPMVVQIKGTLLAPVEVKSSIDINHWITFQYVDNLVINGGGSLDGQGPSAWPYNNCMNDPHCKRLPTTLRLDFVTNSKIHDITSINSKNVHINLFASHDITIQNITISAPGDSPNTDGIHIGTSHHIEILDSVIATGDDCISFSSGSNNIKISGVHCGPGHGISIGSLGKGAGDDVSFVDIRNCTFVGTTNGVRVKTWAPSQPGTVSHLTVEYVRVDKVDNPIIIDQQYCPSRSCSTTESSRVQIQDVKFSNIWGSSTTQSAITLKCSQTNPCQKIEMRDINLRYNGPEGSAHSACTNADVVTYGQQQPLPCTEKIELLYPSIFD</sequence>
<dbReference type="InterPro" id="IPR006626">
    <property type="entry name" value="PbH1"/>
</dbReference>
<proteinExistence type="inferred from homology"/>
<evidence type="ECO:0000256" key="12">
    <source>
        <dbReference type="ARBA" id="ARBA00047512"/>
    </source>
</evidence>
<keyword evidence="8" id="KW-0319">Glycerol metabolism</keyword>
<evidence type="ECO:0000256" key="13">
    <source>
        <dbReference type="PROSITE-ProRule" id="PRU10052"/>
    </source>
</evidence>
<evidence type="ECO:0000256" key="14">
    <source>
        <dbReference type="RuleBase" id="RU361169"/>
    </source>
</evidence>
<comment type="catalytic activity">
    <reaction evidence="12">
        <text>a sn-glycero-3-phosphodiester + H2O = an alcohol + sn-glycerol 3-phosphate + H(+)</text>
        <dbReference type="Rhea" id="RHEA:12969"/>
        <dbReference type="ChEBI" id="CHEBI:15377"/>
        <dbReference type="ChEBI" id="CHEBI:15378"/>
        <dbReference type="ChEBI" id="CHEBI:30879"/>
        <dbReference type="ChEBI" id="CHEBI:57597"/>
        <dbReference type="ChEBI" id="CHEBI:83408"/>
        <dbReference type="EC" id="3.1.4.46"/>
    </reaction>
</comment>
<dbReference type="PROSITE" id="PS51704">
    <property type="entry name" value="GP_PDE"/>
    <property type="match status" value="1"/>
</dbReference>
<dbReference type="InterPro" id="IPR011050">
    <property type="entry name" value="Pectin_lyase_fold/virulence"/>
</dbReference>
<dbReference type="EMBL" id="RDQH01000337">
    <property type="protein sequence ID" value="RXH82756.1"/>
    <property type="molecule type" value="Genomic_DNA"/>
</dbReference>
<evidence type="ECO:0000256" key="8">
    <source>
        <dbReference type="ARBA" id="ARBA00022798"/>
    </source>
</evidence>
<dbReference type="Gene3D" id="3.20.20.190">
    <property type="entry name" value="Phosphatidylinositol (PI) phosphodiesterase"/>
    <property type="match status" value="2"/>
</dbReference>
<evidence type="ECO:0000256" key="11">
    <source>
        <dbReference type="ARBA" id="ARBA00023316"/>
    </source>
</evidence>
<evidence type="ECO:0000256" key="10">
    <source>
        <dbReference type="ARBA" id="ARBA00023295"/>
    </source>
</evidence>
<dbReference type="PANTHER" id="PTHR43620:SF7">
    <property type="entry name" value="GLYCEROPHOSPHODIESTER PHOSPHODIESTERASE GDPD5-RELATED"/>
    <property type="match status" value="1"/>
</dbReference>
<keyword evidence="10 14" id="KW-0326">Glycosidase</keyword>
<protein>
    <recommendedName>
        <fullName evidence="4">glycerophosphodiester phosphodiesterase</fullName>
        <ecNumber evidence="4">3.1.4.46</ecNumber>
    </recommendedName>
</protein>
<feature type="active site" evidence="13">
    <location>
        <position position="665"/>
    </location>
</feature>
<dbReference type="GO" id="GO:0006071">
    <property type="term" value="P:glycerol metabolic process"/>
    <property type="evidence" value="ECO:0007669"/>
    <property type="project" value="UniProtKB-KW"/>
</dbReference>
<dbReference type="SUPFAM" id="SSF51126">
    <property type="entry name" value="Pectin lyase-like"/>
    <property type="match status" value="1"/>
</dbReference>
<evidence type="ECO:0000313" key="17">
    <source>
        <dbReference type="EMBL" id="RXH82756.1"/>
    </source>
</evidence>
<keyword evidence="7 15" id="KW-0732">Signal</keyword>
<evidence type="ECO:0000256" key="5">
    <source>
        <dbReference type="ARBA" id="ARBA00022512"/>
    </source>
</evidence>
<dbReference type="InterPro" id="IPR012334">
    <property type="entry name" value="Pectin_lyas_fold"/>
</dbReference>
<keyword evidence="9 14" id="KW-0378">Hydrolase</keyword>
<dbReference type="Pfam" id="PF03009">
    <property type="entry name" value="GDPD"/>
    <property type="match status" value="1"/>
</dbReference>
<comment type="subcellular location">
    <subcellularLocation>
        <location evidence="1">Secreted</location>
        <location evidence="1">Cell wall</location>
    </subcellularLocation>
</comment>
<evidence type="ECO:0000256" key="6">
    <source>
        <dbReference type="ARBA" id="ARBA00022525"/>
    </source>
</evidence>
<dbReference type="InterPro" id="IPR030395">
    <property type="entry name" value="GP_PDE_dom"/>
</dbReference>
<dbReference type="STRING" id="3750.A0A498IH95"/>
<dbReference type="GO" id="GO:0008889">
    <property type="term" value="F:glycerophosphodiester phosphodiesterase activity"/>
    <property type="evidence" value="ECO:0007669"/>
    <property type="project" value="UniProtKB-EC"/>
</dbReference>
<dbReference type="Pfam" id="PF00295">
    <property type="entry name" value="Glyco_hydro_28"/>
    <property type="match status" value="1"/>
</dbReference>
<feature type="domain" description="GP-PDE" evidence="16">
    <location>
        <begin position="37"/>
        <end position="340"/>
    </location>
</feature>
<evidence type="ECO:0000256" key="15">
    <source>
        <dbReference type="SAM" id="SignalP"/>
    </source>
</evidence>
<accession>A0A498IH95</accession>
<evidence type="ECO:0000313" key="18">
    <source>
        <dbReference type="Proteomes" id="UP000290289"/>
    </source>
</evidence>
<dbReference type="PANTHER" id="PTHR43620">
    <property type="entry name" value="GLYCEROPHOSPHORYL DIESTER PHOSPHODIESTERASE"/>
    <property type="match status" value="1"/>
</dbReference>
<dbReference type="GO" id="GO:0071555">
    <property type="term" value="P:cell wall organization"/>
    <property type="evidence" value="ECO:0007669"/>
    <property type="project" value="UniProtKB-KW"/>
</dbReference>
<name>A0A498IH95_MALDO</name>
<evidence type="ECO:0000259" key="16">
    <source>
        <dbReference type="PROSITE" id="PS51704"/>
    </source>
</evidence>
<reference evidence="17 18" key="1">
    <citation type="submission" date="2018-10" db="EMBL/GenBank/DDBJ databases">
        <title>A high-quality apple genome assembly.</title>
        <authorList>
            <person name="Hu J."/>
        </authorList>
    </citation>
    <scope>NUCLEOTIDE SEQUENCE [LARGE SCALE GENOMIC DNA]</scope>
    <source>
        <strain evidence="18">cv. HFTH1</strain>
        <tissue evidence="17">Young leaf</tissue>
    </source>
</reference>
<keyword evidence="18" id="KW-1185">Reference proteome</keyword>
<feature type="signal peptide" evidence="15">
    <location>
        <begin position="1"/>
        <end position="19"/>
    </location>
</feature>
<evidence type="ECO:0000256" key="7">
    <source>
        <dbReference type="ARBA" id="ARBA00022729"/>
    </source>
</evidence>
<dbReference type="GO" id="GO:0006629">
    <property type="term" value="P:lipid metabolic process"/>
    <property type="evidence" value="ECO:0007669"/>
    <property type="project" value="InterPro"/>
</dbReference>
<dbReference type="Gene3D" id="2.160.20.10">
    <property type="entry name" value="Single-stranded right-handed beta-helix, Pectin lyase-like"/>
    <property type="match status" value="1"/>
</dbReference>
<dbReference type="PROSITE" id="PS00502">
    <property type="entry name" value="POLYGALACTURONASE"/>
    <property type="match status" value="1"/>
</dbReference>
<organism evidence="17 18">
    <name type="scientific">Malus domestica</name>
    <name type="common">Apple</name>
    <name type="synonym">Pyrus malus</name>
    <dbReference type="NCBI Taxonomy" id="3750"/>
    <lineage>
        <taxon>Eukaryota</taxon>
        <taxon>Viridiplantae</taxon>
        <taxon>Streptophyta</taxon>
        <taxon>Embryophyta</taxon>
        <taxon>Tracheophyta</taxon>
        <taxon>Spermatophyta</taxon>
        <taxon>Magnoliopsida</taxon>
        <taxon>eudicotyledons</taxon>
        <taxon>Gunneridae</taxon>
        <taxon>Pentapetalae</taxon>
        <taxon>rosids</taxon>
        <taxon>fabids</taxon>
        <taxon>Rosales</taxon>
        <taxon>Rosaceae</taxon>
        <taxon>Amygdaloideae</taxon>
        <taxon>Maleae</taxon>
        <taxon>Malus</taxon>
    </lineage>
</organism>
<gene>
    <name evidence="17" type="ORF">DVH24_003254</name>
</gene>
<dbReference type="InterPro" id="IPR017946">
    <property type="entry name" value="PLC-like_Pdiesterase_TIM-brl"/>
</dbReference>
<feature type="chain" id="PRO_5019803935" description="glycerophosphodiester phosphodiesterase" evidence="15">
    <location>
        <begin position="20"/>
        <end position="829"/>
    </location>
</feature>
<dbReference type="InterPro" id="IPR000743">
    <property type="entry name" value="Glyco_hydro_28"/>
</dbReference>
<keyword evidence="6" id="KW-0964">Secreted</keyword>
<evidence type="ECO:0000256" key="3">
    <source>
        <dbReference type="ARBA" id="ARBA00008834"/>
    </source>
</evidence>